<accession>A0AAV4N2G6</accession>
<sequence length="121" mass="13631">MDGELAEPIIKTHTFKENLLECPVTFHVIKMKDSLFIWIGDQGSFDSLAVAMPTPYDSQPISSTIIGYSADERSCSFASRLSKKIGKHVFASYNLSRNDSTLMVVVTQRLMKEITEHPDKF</sequence>
<dbReference type="GO" id="GO:0043248">
    <property type="term" value="P:proteasome assembly"/>
    <property type="evidence" value="ECO:0007669"/>
    <property type="project" value="InterPro"/>
</dbReference>
<dbReference type="GO" id="GO:0000502">
    <property type="term" value="C:proteasome complex"/>
    <property type="evidence" value="ECO:0007669"/>
    <property type="project" value="UniProtKB-KW"/>
</dbReference>
<organism evidence="1 2">
    <name type="scientific">Caerostris darwini</name>
    <dbReference type="NCBI Taxonomy" id="1538125"/>
    <lineage>
        <taxon>Eukaryota</taxon>
        <taxon>Metazoa</taxon>
        <taxon>Ecdysozoa</taxon>
        <taxon>Arthropoda</taxon>
        <taxon>Chelicerata</taxon>
        <taxon>Arachnida</taxon>
        <taxon>Araneae</taxon>
        <taxon>Araneomorphae</taxon>
        <taxon>Entelegynae</taxon>
        <taxon>Araneoidea</taxon>
        <taxon>Araneidae</taxon>
        <taxon>Caerostris</taxon>
    </lineage>
</organism>
<keyword evidence="1" id="KW-0647">Proteasome</keyword>
<dbReference type="PANTHER" id="PTHR33559:SF1">
    <property type="entry name" value="PROTEASOME ASSEMBLY CHAPERONE 4"/>
    <property type="match status" value="1"/>
</dbReference>
<reference evidence="1 2" key="1">
    <citation type="submission" date="2021-06" db="EMBL/GenBank/DDBJ databases">
        <title>Caerostris darwini draft genome.</title>
        <authorList>
            <person name="Kono N."/>
            <person name="Arakawa K."/>
        </authorList>
    </citation>
    <scope>NUCLEOTIDE SEQUENCE [LARGE SCALE GENOMIC DNA]</scope>
</reference>
<dbReference type="EMBL" id="BPLQ01001079">
    <property type="protein sequence ID" value="GIX78276.1"/>
    <property type="molecule type" value="Genomic_DNA"/>
</dbReference>
<comment type="caution">
    <text evidence="1">The sequence shown here is derived from an EMBL/GenBank/DDBJ whole genome shotgun (WGS) entry which is preliminary data.</text>
</comment>
<proteinExistence type="predicted"/>
<dbReference type="Pfam" id="PF16093">
    <property type="entry name" value="PAC4"/>
    <property type="match status" value="1"/>
</dbReference>
<name>A0AAV4N2G6_9ARAC</name>
<dbReference type="AlphaFoldDB" id="A0AAV4N2G6"/>
<gene>
    <name evidence="1" type="primary">PSMG4</name>
    <name evidence="1" type="ORF">CDAR_509331</name>
</gene>
<evidence type="ECO:0000313" key="1">
    <source>
        <dbReference type="EMBL" id="GIX78276.1"/>
    </source>
</evidence>
<dbReference type="InterPro" id="IPR032157">
    <property type="entry name" value="PAC4"/>
</dbReference>
<keyword evidence="2" id="KW-1185">Reference proteome</keyword>
<protein>
    <submittedName>
        <fullName evidence="1">Proteasome assembly chaperone 4</fullName>
    </submittedName>
</protein>
<dbReference type="Proteomes" id="UP001054837">
    <property type="component" value="Unassembled WGS sequence"/>
</dbReference>
<dbReference type="PANTHER" id="PTHR33559">
    <property type="entry name" value="PROTEASOME ASSEMBLY CHAPERONE 4"/>
    <property type="match status" value="1"/>
</dbReference>
<evidence type="ECO:0000313" key="2">
    <source>
        <dbReference type="Proteomes" id="UP001054837"/>
    </source>
</evidence>